<dbReference type="STRING" id="1302689.RG47T_2603"/>
<keyword evidence="4" id="KW-0012">Acyltransferase</keyword>
<proteinExistence type="inferred from homology"/>
<evidence type="ECO:0000313" key="5">
    <source>
        <dbReference type="EMBL" id="OKS87144.1"/>
    </source>
</evidence>
<organism evidence="5 6">
    <name type="scientific">Mucilaginibacter polytrichastri</name>
    <dbReference type="NCBI Taxonomy" id="1302689"/>
    <lineage>
        <taxon>Bacteria</taxon>
        <taxon>Pseudomonadati</taxon>
        <taxon>Bacteroidota</taxon>
        <taxon>Sphingobacteriia</taxon>
        <taxon>Sphingobacteriales</taxon>
        <taxon>Sphingobacteriaceae</taxon>
        <taxon>Mucilaginibacter</taxon>
    </lineage>
</organism>
<comment type="similarity">
    <text evidence="1">Belongs to the transferase hexapeptide repeat family.</text>
</comment>
<dbReference type="OrthoDB" id="9814490at2"/>
<keyword evidence="3" id="KW-0677">Repeat</keyword>
<dbReference type="InterPro" id="IPR018357">
    <property type="entry name" value="Hexapep_transf_CS"/>
</dbReference>
<evidence type="ECO:0000256" key="2">
    <source>
        <dbReference type="ARBA" id="ARBA00022679"/>
    </source>
</evidence>
<dbReference type="InterPro" id="IPR001451">
    <property type="entry name" value="Hexapep"/>
</dbReference>
<dbReference type="PROSITE" id="PS00101">
    <property type="entry name" value="HEXAPEP_TRANSFERASES"/>
    <property type="match status" value="1"/>
</dbReference>
<evidence type="ECO:0000313" key="6">
    <source>
        <dbReference type="Proteomes" id="UP000186720"/>
    </source>
</evidence>
<evidence type="ECO:0000256" key="3">
    <source>
        <dbReference type="ARBA" id="ARBA00022737"/>
    </source>
</evidence>
<dbReference type="Pfam" id="PF00132">
    <property type="entry name" value="Hexapep"/>
    <property type="match status" value="1"/>
</dbReference>
<keyword evidence="6" id="KW-1185">Reference proteome</keyword>
<dbReference type="PANTHER" id="PTHR43300">
    <property type="entry name" value="ACETYLTRANSFERASE"/>
    <property type="match status" value="1"/>
</dbReference>
<gene>
    <name evidence="5" type="ORF">RG47T_2603</name>
</gene>
<sequence>MKYIDNYPPVADPKLAHVLTKEPNIHPSCKIKDSTIGDYTALAENTVMVETSFGDYSYTAGNVHMMYAEIGKYCSIAINVRINPSNHPQWRVTQHHMTYRRIDYGLDTVDDTEFFNWRREHKCTIGHDVWIGHGALIMPGVKIGTGAIIGSGAVVTKDVGPYEIAVGIPAKVIKKRFDEVTIAKLLDSQWWDWDRETLEQNFKDLFDVAVFLNKHSTEKLV</sequence>
<dbReference type="GO" id="GO:0016746">
    <property type="term" value="F:acyltransferase activity"/>
    <property type="evidence" value="ECO:0007669"/>
    <property type="project" value="UniProtKB-KW"/>
</dbReference>
<evidence type="ECO:0000256" key="1">
    <source>
        <dbReference type="ARBA" id="ARBA00007274"/>
    </source>
</evidence>
<comment type="caution">
    <text evidence="5">The sequence shown here is derived from an EMBL/GenBank/DDBJ whole genome shotgun (WGS) entry which is preliminary data.</text>
</comment>
<dbReference type="CDD" id="cd03349">
    <property type="entry name" value="LbH_XAT"/>
    <property type="match status" value="1"/>
</dbReference>
<dbReference type="RefSeq" id="WP_074489803.1">
    <property type="nucleotide sequence ID" value="NZ_FPAM01000005.1"/>
</dbReference>
<protein>
    <submittedName>
        <fullName evidence="5">Chloramphenicol acetyltransferase</fullName>
    </submittedName>
</protein>
<name>A0A1Q5ZZE7_9SPHI</name>
<dbReference type="InterPro" id="IPR050179">
    <property type="entry name" value="Trans_hexapeptide_repeat"/>
</dbReference>
<evidence type="ECO:0000256" key="4">
    <source>
        <dbReference type="ARBA" id="ARBA00023315"/>
    </source>
</evidence>
<dbReference type="InterPro" id="IPR011004">
    <property type="entry name" value="Trimer_LpxA-like_sf"/>
</dbReference>
<dbReference type="PANTHER" id="PTHR43300:SF11">
    <property type="entry name" value="ACETYLTRANSFERASE RV3034C-RELATED"/>
    <property type="match status" value="1"/>
</dbReference>
<dbReference type="EMBL" id="MPPL01000001">
    <property type="protein sequence ID" value="OKS87144.1"/>
    <property type="molecule type" value="Genomic_DNA"/>
</dbReference>
<accession>A0A1Q5ZZE7</accession>
<dbReference type="NCBIfam" id="TIGR03308">
    <property type="entry name" value="phn_thr-fam"/>
    <property type="match status" value="1"/>
</dbReference>
<dbReference type="AlphaFoldDB" id="A0A1Q5ZZE7"/>
<dbReference type="Gene3D" id="2.160.10.10">
    <property type="entry name" value="Hexapeptide repeat proteins"/>
    <property type="match status" value="1"/>
</dbReference>
<keyword evidence="2 5" id="KW-0808">Transferase</keyword>
<reference evidence="5 6" key="1">
    <citation type="submission" date="2016-11" db="EMBL/GenBank/DDBJ databases">
        <title>Whole Genome Sequencing of Mucilaginibacter polytrichastri RG4-7(T) isolated from the moss sample.</title>
        <authorList>
            <person name="Li Y."/>
        </authorList>
    </citation>
    <scope>NUCLEOTIDE SEQUENCE [LARGE SCALE GENOMIC DNA]</scope>
    <source>
        <strain evidence="5 6">RG4-7</strain>
    </source>
</reference>
<dbReference type="SUPFAM" id="SSF51161">
    <property type="entry name" value="Trimeric LpxA-like enzymes"/>
    <property type="match status" value="1"/>
</dbReference>
<dbReference type="InterPro" id="IPR017694">
    <property type="entry name" value="Phosphonate_tfrase_rpt"/>
</dbReference>
<dbReference type="Proteomes" id="UP000186720">
    <property type="component" value="Unassembled WGS sequence"/>
</dbReference>